<dbReference type="FunFam" id="3.40.605.10:FF:000026">
    <property type="entry name" value="Aldehyde dehydrogenase, putative"/>
    <property type="match status" value="1"/>
</dbReference>
<dbReference type="AlphaFoldDB" id="A0AAN2TTE3"/>
<dbReference type="InterPro" id="IPR016161">
    <property type="entry name" value="Ald_DH/histidinol_DH"/>
</dbReference>
<dbReference type="PANTHER" id="PTHR11699">
    <property type="entry name" value="ALDEHYDE DEHYDROGENASE-RELATED"/>
    <property type="match status" value="1"/>
</dbReference>
<dbReference type="FunFam" id="3.40.309.10:FF:000012">
    <property type="entry name" value="Betaine aldehyde dehydrogenase"/>
    <property type="match status" value="1"/>
</dbReference>
<feature type="active site" evidence="3">
    <location>
        <position position="252"/>
    </location>
</feature>
<comment type="caution">
    <text evidence="6">The sequence shown here is derived from an EMBL/GenBank/DDBJ whole genome shotgun (WGS) entry which is preliminary data.</text>
</comment>
<dbReference type="PROSITE" id="PS00687">
    <property type="entry name" value="ALDEHYDE_DEHYDR_GLU"/>
    <property type="match status" value="1"/>
</dbReference>
<keyword evidence="2 4" id="KW-0560">Oxidoreductase</keyword>
<proteinExistence type="inferred from homology"/>
<evidence type="ECO:0000256" key="2">
    <source>
        <dbReference type="ARBA" id="ARBA00023002"/>
    </source>
</evidence>
<dbReference type="InterPro" id="IPR029510">
    <property type="entry name" value="Ald_DH_CS_GLU"/>
</dbReference>
<gene>
    <name evidence="6" type="ORF">BN1180_03349</name>
</gene>
<sequence length="489" mass="54257">MKKLLEKCDQLYINGHWLKGEGEKRVLSNPANEEFLTEIHEASVEQVELAIQAAFDAFRTNDWAINKGKRIETLKRIAQRLEDAKDDLTKLEVINTGKPYNEAKLDIDDSIACLRYYVDLIVEKQPRRIKMEDGSVSKVHKEPIGVCSLIVPWNFPFLLGMWKIAPALAAGNTIVFKPSEITPLSSILFTELLDQCDVPDGVFNLVLGAGKGPGEALVTSDKVDKVSFTGGSETGRKVIELCAQSFKRVSLELGGKSPFLIFDDVDADLAAELAIYGAFLNQGEVCVASSRLLVHENLYETFLGKLNEKLQKLRIGDPFDQNTEMGAIISKEHLAKIERYISIGKEEGATLLFGGERLNRKGLFITPAVFTNVKQNMRIVQEEIFGPVVTVQSFRTEKEAIELANDTKFGLAAGILSGNQERAQKIAGELKAGTIWINSYHTPYVEAPWGGYKQSGIGRELGPEGLDGFLETKHVNTQKSVESLGWYKF</sequence>
<dbReference type="GO" id="GO:0016620">
    <property type="term" value="F:oxidoreductase activity, acting on the aldehyde or oxo group of donors, NAD or NADP as acceptor"/>
    <property type="evidence" value="ECO:0007669"/>
    <property type="project" value="InterPro"/>
</dbReference>
<dbReference type="FunFam" id="3.40.605.10:FF:000007">
    <property type="entry name" value="NAD/NADP-dependent betaine aldehyde dehydrogenase"/>
    <property type="match status" value="1"/>
</dbReference>
<accession>A0AAN2TTE3</accession>
<dbReference type="PROSITE" id="PS00070">
    <property type="entry name" value="ALDEHYDE_DEHYDR_CYS"/>
    <property type="match status" value="1"/>
</dbReference>
<dbReference type="InterPro" id="IPR016163">
    <property type="entry name" value="Ald_DH_C"/>
</dbReference>
<evidence type="ECO:0000259" key="5">
    <source>
        <dbReference type="Pfam" id="PF00171"/>
    </source>
</evidence>
<evidence type="ECO:0000256" key="3">
    <source>
        <dbReference type="PROSITE-ProRule" id="PRU10007"/>
    </source>
</evidence>
<evidence type="ECO:0000313" key="6">
    <source>
        <dbReference type="EMBL" id="CEG33177.1"/>
    </source>
</evidence>
<dbReference type="InterPro" id="IPR016162">
    <property type="entry name" value="Ald_DH_N"/>
</dbReference>
<feature type="domain" description="Aldehyde dehydrogenase" evidence="5">
    <location>
        <begin position="17"/>
        <end position="475"/>
    </location>
</feature>
<comment type="similarity">
    <text evidence="1 4">Belongs to the aldehyde dehydrogenase family.</text>
</comment>
<dbReference type="EMBL" id="CCXW01000001">
    <property type="protein sequence ID" value="CEG33177.1"/>
    <property type="molecule type" value="Genomic_DNA"/>
</dbReference>
<organism evidence="6 7">
    <name type="scientific">Peribacillus simplex</name>
    <dbReference type="NCBI Taxonomy" id="1478"/>
    <lineage>
        <taxon>Bacteria</taxon>
        <taxon>Bacillati</taxon>
        <taxon>Bacillota</taxon>
        <taxon>Bacilli</taxon>
        <taxon>Bacillales</taxon>
        <taxon>Bacillaceae</taxon>
        <taxon>Peribacillus</taxon>
    </lineage>
</organism>
<evidence type="ECO:0000256" key="4">
    <source>
        <dbReference type="RuleBase" id="RU003345"/>
    </source>
</evidence>
<name>A0AAN2TTE3_9BACI</name>
<reference evidence="6 7" key="1">
    <citation type="journal article" date="2014" name="Genome Announc.">
        <title>Genome Sequence of Bacillus simplex Strain P558, Isolated from a Human Fecal Sample.</title>
        <authorList>
            <person name="Croce O."/>
            <person name="Hugon P."/>
            <person name="Lagier J.C."/>
            <person name="Bibi F."/>
            <person name="Robert C."/>
            <person name="Azhar E.I."/>
            <person name="Raoult D."/>
            <person name="Fournier P.E."/>
        </authorList>
    </citation>
    <scope>NUCLEOTIDE SEQUENCE [LARGE SCALE GENOMIC DNA]</scope>
    <source>
        <strain evidence="6 7">P558</strain>
    </source>
</reference>
<dbReference type="InterPro" id="IPR015590">
    <property type="entry name" value="Aldehyde_DH_dom"/>
</dbReference>
<dbReference type="Proteomes" id="UP000182110">
    <property type="component" value="Unassembled WGS sequence"/>
</dbReference>
<dbReference type="Gene3D" id="3.40.309.10">
    <property type="entry name" value="Aldehyde Dehydrogenase, Chain A, domain 2"/>
    <property type="match status" value="1"/>
</dbReference>
<evidence type="ECO:0000313" key="7">
    <source>
        <dbReference type="Proteomes" id="UP000182110"/>
    </source>
</evidence>
<protein>
    <submittedName>
        <fullName evidence="6">Betaine aldehyde dehydrogenase</fullName>
    </submittedName>
</protein>
<dbReference type="Pfam" id="PF00171">
    <property type="entry name" value="Aldedh"/>
    <property type="match status" value="1"/>
</dbReference>
<keyword evidence="7" id="KW-1185">Reference proteome</keyword>
<dbReference type="InterPro" id="IPR016160">
    <property type="entry name" value="Ald_DH_CS_CYS"/>
</dbReference>
<dbReference type="Gene3D" id="3.40.605.10">
    <property type="entry name" value="Aldehyde Dehydrogenase, Chain A, domain 1"/>
    <property type="match status" value="1"/>
</dbReference>
<dbReference type="RefSeq" id="WP_048683785.1">
    <property type="nucleotide sequence ID" value="NZ_CCXW01000001.1"/>
</dbReference>
<dbReference type="SUPFAM" id="SSF53720">
    <property type="entry name" value="ALDH-like"/>
    <property type="match status" value="1"/>
</dbReference>
<evidence type="ECO:0000256" key="1">
    <source>
        <dbReference type="ARBA" id="ARBA00009986"/>
    </source>
</evidence>